<sequence length="52" mass="5981">VIKRLEALESRLGERFKPADIYARKQPLDIWARKPGVVSWNGPNVRISAKLH</sequence>
<reference evidence="1" key="1">
    <citation type="journal article" date="2014" name="Front. Microbiol.">
        <title>High frequency of phylogenetically diverse reductive dehalogenase-homologous genes in deep subseafloor sedimentary metagenomes.</title>
        <authorList>
            <person name="Kawai M."/>
            <person name="Futagami T."/>
            <person name="Toyoda A."/>
            <person name="Takaki Y."/>
            <person name="Nishi S."/>
            <person name="Hori S."/>
            <person name="Arai W."/>
            <person name="Tsubouchi T."/>
            <person name="Morono Y."/>
            <person name="Uchiyama I."/>
            <person name="Ito T."/>
            <person name="Fujiyama A."/>
            <person name="Inagaki F."/>
            <person name="Takami H."/>
        </authorList>
    </citation>
    <scope>NUCLEOTIDE SEQUENCE</scope>
    <source>
        <strain evidence="1">Expedition CK06-06</strain>
    </source>
</reference>
<dbReference type="AlphaFoldDB" id="X0UAU1"/>
<proteinExistence type="predicted"/>
<dbReference type="EMBL" id="BARS01025332">
    <property type="protein sequence ID" value="GAG02939.1"/>
    <property type="molecule type" value="Genomic_DNA"/>
</dbReference>
<name>X0UAU1_9ZZZZ</name>
<organism evidence="1">
    <name type="scientific">marine sediment metagenome</name>
    <dbReference type="NCBI Taxonomy" id="412755"/>
    <lineage>
        <taxon>unclassified sequences</taxon>
        <taxon>metagenomes</taxon>
        <taxon>ecological metagenomes</taxon>
    </lineage>
</organism>
<protein>
    <submittedName>
        <fullName evidence="1">Uncharacterized protein</fullName>
    </submittedName>
</protein>
<feature type="non-terminal residue" evidence="1">
    <location>
        <position position="1"/>
    </location>
</feature>
<evidence type="ECO:0000313" key="1">
    <source>
        <dbReference type="EMBL" id="GAG02939.1"/>
    </source>
</evidence>
<accession>X0UAU1</accession>
<gene>
    <name evidence="1" type="ORF">S01H1_40050</name>
</gene>
<comment type="caution">
    <text evidence="1">The sequence shown here is derived from an EMBL/GenBank/DDBJ whole genome shotgun (WGS) entry which is preliminary data.</text>
</comment>